<sequence length="236" mass="24489">MNVETALLTGLLAGLFGSTHCLGMCGGIVGLLHAQIPSGRGGLAIGFHLGRVSSYLAIGLLATGLGMLPAAAVPEAAPQVMRWALGGIIVLMAVYIALPSRFRDLTGQLAAPLTRRMMPVFSKFLPVESLDNAIGLGLLWGLLPCGLLYTVVATAVMLADPLATTAMILAFGVGTVPLLLGGGLVMLKFRSAINRPGLRWTAAALLATTGVLIAAGPWLSHAIDHPWMQFLVECVS</sequence>
<keyword evidence="1" id="KW-0472">Membrane</keyword>
<keyword evidence="1" id="KW-0812">Transmembrane</keyword>
<feature type="transmembrane region" description="Helical" evidence="1">
    <location>
        <begin position="6"/>
        <end position="32"/>
    </location>
</feature>
<protein>
    <submittedName>
        <fullName evidence="3">Sulfite exporter TauE/SafE family protein</fullName>
    </submittedName>
</protein>
<dbReference type="PANTHER" id="PTHR42208">
    <property type="entry name" value="HEAVY METAL TRANSPORTER-RELATED"/>
    <property type="match status" value="1"/>
</dbReference>
<organism evidence="3 4">
    <name type="scientific">Wenzhouxiangella sediminis</name>
    <dbReference type="NCBI Taxonomy" id="1792836"/>
    <lineage>
        <taxon>Bacteria</taxon>
        <taxon>Pseudomonadati</taxon>
        <taxon>Pseudomonadota</taxon>
        <taxon>Gammaproteobacteria</taxon>
        <taxon>Chromatiales</taxon>
        <taxon>Wenzhouxiangellaceae</taxon>
        <taxon>Wenzhouxiangella</taxon>
    </lineage>
</organism>
<gene>
    <name evidence="3" type="ORF">DZC52_09095</name>
</gene>
<comment type="caution">
    <text evidence="3">The sequence shown here is derived from an EMBL/GenBank/DDBJ whole genome shotgun (WGS) entry which is preliminary data.</text>
</comment>
<proteinExistence type="predicted"/>
<feature type="domain" description="Urease accessory protein UreH-like transmembrane" evidence="2">
    <location>
        <begin position="10"/>
        <end position="211"/>
    </location>
</feature>
<dbReference type="InterPro" id="IPR039447">
    <property type="entry name" value="UreH-like_TM_dom"/>
</dbReference>
<accession>A0A3E1K830</accession>
<dbReference type="AlphaFoldDB" id="A0A3E1K830"/>
<reference evidence="3 4" key="1">
    <citation type="submission" date="2018-08" db="EMBL/GenBank/DDBJ databases">
        <title>Wenzhouxiangella salilacus sp. nov., a novel bacterium isolated from a saline lake in Xinjiang Province, China.</title>
        <authorList>
            <person name="Han S."/>
        </authorList>
    </citation>
    <scope>NUCLEOTIDE SEQUENCE [LARGE SCALE GENOMIC DNA]</scope>
    <source>
        <strain evidence="3 4">XDB06</strain>
    </source>
</reference>
<feature type="transmembrane region" description="Helical" evidence="1">
    <location>
        <begin position="133"/>
        <end position="159"/>
    </location>
</feature>
<feature type="transmembrane region" description="Helical" evidence="1">
    <location>
        <begin position="198"/>
        <end position="219"/>
    </location>
</feature>
<feature type="transmembrane region" description="Helical" evidence="1">
    <location>
        <begin position="165"/>
        <end position="186"/>
    </location>
</feature>
<keyword evidence="4" id="KW-1185">Reference proteome</keyword>
<dbReference type="PANTHER" id="PTHR42208:SF1">
    <property type="entry name" value="HEAVY METAL TRANSPORTER"/>
    <property type="match status" value="1"/>
</dbReference>
<name>A0A3E1K830_9GAMM</name>
<evidence type="ECO:0000313" key="4">
    <source>
        <dbReference type="Proteomes" id="UP000260351"/>
    </source>
</evidence>
<evidence type="ECO:0000256" key="1">
    <source>
        <dbReference type="SAM" id="Phobius"/>
    </source>
</evidence>
<dbReference type="Proteomes" id="UP000260351">
    <property type="component" value="Unassembled WGS sequence"/>
</dbReference>
<feature type="transmembrane region" description="Helical" evidence="1">
    <location>
        <begin position="80"/>
        <end position="98"/>
    </location>
</feature>
<evidence type="ECO:0000313" key="3">
    <source>
        <dbReference type="EMBL" id="RFF30224.1"/>
    </source>
</evidence>
<feature type="transmembrane region" description="Helical" evidence="1">
    <location>
        <begin position="52"/>
        <end position="74"/>
    </location>
</feature>
<dbReference type="Pfam" id="PF13386">
    <property type="entry name" value="DsbD_2"/>
    <property type="match status" value="1"/>
</dbReference>
<evidence type="ECO:0000259" key="2">
    <source>
        <dbReference type="Pfam" id="PF13386"/>
    </source>
</evidence>
<dbReference type="EMBL" id="QUZK01000037">
    <property type="protein sequence ID" value="RFF30224.1"/>
    <property type="molecule type" value="Genomic_DNA"/>
</dbReference>
<dbReference type="OrthoDB" id="9798690at2"/>
<keyword evidence="1" id="KW-1133">Transmembrane helix</keyword>
<dbReference type="RefSeq" id="WP_116650825.1">
    <property type="nucleotide sequence ID" value="NZ_QUZK01000037.1"/>
</dbReference>